<protein>
    <submittedName>
        <fullName evidence="1">Uncharacterized protein</fullName>
    </submittedName>
</protein>
<accession>A0A3G4ZV99</accession>
<sequence>MFGYILVIIFICSAIILYQKYQPSQQIIEKNIEIPYKQGKVVLQSADFKKRKYLGLKKIGEMDGKSNYTFDLYDEIDNNCYFDCYKDDVDRLYNHYKNSRMFMFMKEKQIKEKLKGKDFIESELFNQAIKCCELVKHDNGNYFLKFTGRQFCGAYEELCLSDEGGLRIAFGEPAIFKVINID</sequence>
<gene>
    <name evidence="1" type="ORF">Edafosvirus34_10</name>
</gene>
<dbReference type="EMBL" id="MK072099">
    <property type="protein sequence ID" value="AYV78800.1"/>
    <property type="molecule type" value="Genomic_DNA"/>
</dbReference>
<proteinExistence type="predicted"/>
<organism evidence="1">
    <name type="scientific">Edafosvirus sp</name>
    <dbReference type="NCBI Taxonomy" id="2487765"/>
    <lineage>
        <taxon>Viruses</taxon>
        <taxon>Varidnaviria</taxon>
        <taxon>Bamfordvirae</taxon>
        <taxon>Nucleocytoviricota</taxon>
        <taxon>Megaviricetes</taxon>
        <taxon>Imitervirales</taxon>
        <taxon>Mimiviridae</taxon>
        <taxon>Klosneuvirinae</taxon>
    </lineage>
</organism>
<reference evidence="1" key="1">
    <citation type="submission" date="2018-10" db="EMBL/GenBank/DDBJ databases">
        <title>Hidden diversity of soil giant viruses.</title>
        <authorList>
            <person name="Schulz F."/>
            <person name="Alteio L."/>
            <person name="Goudeau D."/>
            <person name="Ryan E.M."/>
            <person name="Malmstrom R.R."/>
            <person name="Blanchard J."/>
            <person name="Woyke T."/>
        </authorList>
    </citation>
    <scope>NUCLEOTIDE SEQUENCE</scope>
    <source>
        <strain evidence="1">EDV1</strain>
    </source>
</reference>
<evidence type="ECO:0000313" key="1">
    <source>
        <dbReference type="EMBL" id="AYV78800.1"/>
    </source>
</evidence>
<name>A0A3G4ZV99_9VIRU</name>